<reference evidence="2 3" key="1">
    <citation type="submission" date="2020-08" db="EMBL/GenBank/DDBJ databases">
        <title>Genomic Encyclopedia of Type Strains, Phase IV (KMG-IV): sequencing the most valuable type-strain genomes for metagenomic binning, comparative biology and taxonomic classification.</title>
        <authorList>
            <person name="Goeker M."/>
        </authorList>
    </citation>
    <scope>NUCLEOTIDE SEQUENCE [LARGE SCALE GENOMIC DNA]</scope>
    <source>
        <strain evidence="2 3">DSM 101015</strain>
    </source>
</reference>
<evidence type="ECO:0000256" key="1">
    <source>
        <dbReference type="SAM" id="Phobius"/>
    </source>
</evidence>
<evidence type="ECO:0000313" key="3">
    <source>
        <dbReference type="Proteomes" id="UP000565745"/>
    </source>
</evidence>
<comment type="caution">
    <text evidence="2">The sequence shown here is derived from an EMBL/GenBank/DDBJ whole genome shotgun (WGS) entry which is preliminary data.</text>
</comment>
<name>A0A7W6M6F1_9RHOB</name>
<dbReference type="EMBL" id="JACIFU010000001">
    <property type="protein sequence ID" value="MBB4173246.1"/>
    <property type="molecule type" value="Genomic_DNA"/>
</dbReference>
<sequence length="255" mass="28803">MRFFYLMNNTAFGLLIGFELGLGLAWIFSADIGDDVTKFYTYLIAASVSLIAATITLIGVFASIERANSAEAETRHRKLISARALLPTSLAKMCKICEAGMLYSNGFEKFLKDLGEAEFRATSLKELEVPSDVVAVFRDIIELSDDEAIRNRIAGVIREHQVHLARWSSEFTKNTGMLPKTKDELKQRTVGWAYLYAITVSLFGYGRGETEKLQNVDPHQLISSALNVRYHSSIFVEDFEEEVGLYARTFERRFK</sequence>
<protein>
    <submittedName>
        <fullName evidence="2">Uncharacterized protein</fullName>
    </submittedName>
</protein>
<feature type="transmembrane region" description="Helical" evidence="1">
    <location>
        <begin position="39"/>
        <end position="62"/>
    </location>
</feature>
<gene>
    <name evidence="2" type="ORF">GGR93_001007</name>
</gene>
<feature type="transmembrane region" description="Helical" evidence="1">
    <location>
        <begin position="12"/>
        <end position="33"/>
    </location>
</feature>
<proteinExistence type="predicted"/>
<organism evidence="2 3">
    <name type="scientific">Sulfitobacter noctilucicola</name>
    <dbReference type="NCBI Taxonomy" id="1342301"/>
    <lineage>
        <taxon>Bacteria</taxon>
        <taxon>Pseudomonadati</taxon>
        <taxon>Pseudomonadota</taxon>
        <taxon>Alphaproteobacteria</taxon>
        <taxon>Rhodobacterales</taxon>
        <taxon>Roseobacteraceae</taxon>
        <taxon>Sulfitobacter</taxon>
    </lineage>
</organism>
<evidence type="ECO:0000313" key="2">
    <source>
        <dbReference type="EMBL" id="MBB4173246.1"/>
    </source>
</evidence>
<accession>A0A7W6M6F1</accession>
<dbReference type="Proteomes" id="UP000565745">
    <property type="component" value="Unassembled WGS sequence"/>
</dbReference>
<keyword evidence="3" id="KW-1185">Reference proteome</keyword>
<keyword evidence="1" id="KW-0812">Transmembrane</keyword>
<keyword evidence="1" id="KW-0472">Membrane</keyword>
<dbReference type="AlphaFoldDB" id="A0A7W6M6F1"/>
<keyword evidence="1" id="KW-1133">Transmembrane helix</keyword>